<comment type="caution">
    <text evidence="2">The sequence shown here is derived from an EMBL/GenBank/DDBJ whole genome shotgun (WGS) entry which is preliminary data.</text>
</comment>
<evidence type="ECO:0000313" key="3">
    <source>
        <dbReference type="Proteomes" id="UP000233551"/>
    </source>
</evidence>
<keyword evidence="3" id="KW-1185">Reference proteome</keyword>
<reference evidence="2 3" key="1">
    <citation type="submission" date="2017-11" db="EMBL/GenBank/DDBJ databases">
        <title>De-novo sequencing of pomegranate (Punica granatum L.) genome.</title>
        <authorList>
            <person name="Akparov Z."/>
            <person name="Amiraslanov A."/>
            <person name="Hajiyeva S."/>
            <person name="Abbasov M."/>
            <person name="Kaur K."/>
            <person name="Hamwieh A."/>
            <person name="Solovyev V."/>
            <person name="Salamov A."/>
            <person name="Braich B."/>
            <person name="Kosarev P."/>
            <person name="Mahmoud A."/>
            <person name="Hajiyev E."/>
            <person name="Babayeva S."/>
            <person name="Izzatullayeva V."/>
            <person name="Mammadov A."/>
            <person name="Mammadov A."/>
            <person name="Sharifova S."/>
            <person name="Ojaghi J."/>
            <person name="Eynullazada K."/>
            <person name="Bayramov B."/>
            <person name="Abdulazimova A."/>
            <person name="Shahmuradov I."/>
        </authorList>
    </citation>
    <scope>NUCLEOTIDE SEQUENCE [LARGE SCALE GENOMIC DNA]</scope>
    <source>
        <strain evidence="3">cv. AG2017</strain>
        <tissue evidence="2">Leaf</tissue>
    </source>
</reference>
<feature type="compositionally biased region" description="Basic and acidic residues" evidence="1">
    <location>
        <begin position="112"/>
        <end position="122"/>
    </location>
</feature>
<sequence>MNPRISIIPKQQGEIVKYYVSRDYSRPLWRECYSTRTWDGGTINNQTYYRDVLHGLCMGVSYSYSRGTLMGPNDIGPKPRERQRDKAGERKAQSDKRKIGLRSQPMPSGDLFELRGSERATKSADNLNRGESADDPNRGVIAGVVASLTEIGKVPNLRVLLIPGGGDLDSDHHTLLPSIGVVGTLPLN</sequence>
<name>A0A2I0KV92_PUNGR</name>
<evidence type="ECO:0000313" key="2">
    <source>
        <dbReference type="EMBL" id="PKI72392.1"/>
    </source>
</evidence>
<proteinExistence type="predicted"/>
<dbReference type="EMBL" id="PGOL01000328">
    <property type="protein sequence ID" value="PKI72392.1"/>
    <property type="molecule type" value="Genomic_DNA"/>
</dbReference>
<accession>A0A2I0KV92</accession>
<organism evidence="2 3">
    <name type="scientific">Punica granatum</name>
    <name type="common">Pomegranate</name>
    <dbReference type="NCBI Taxonomy" id="22663"/>
    <lineage>
        <taxon>Eukaryota</taxon>
        <taxon>Viridiplantae</taxon>
        <taxon>Streptophyta</taxon>
        <taxon>Embryophyta</taxon>
        <taxon>Tracheophyta</taxon>
        <taxon>Spermatophyta</taxon>
        <taxon>Magnoliopsida</taxon>
        <taxon>eudicotyledons</taxon>
        <taxon>Gunneridae</taxon>
        <taxon>Pentapetalae</taxon>
        <taxon>rosids</taxon>
        <taxon>malvids</taxon>
        <taxon>Myrtales</taxon>
        <taxon>Lythraceae</taxon>
        <taxon>Punica</taxon>
    </lineage>
</organism>
<dbReference type="Proteomes" id="UP000233551">
    <property type="component" value="Unassembled WGS sequence"/>
</dbReference>
<feature type="region of interest" description="Disordered" evidence="1">
    <location>
        <begin position="68"/>
        <end position="136"/>
    </location>
</feature>
<protein>
    <submittedName>
        <fullName evidence="2">Uncharacterized protein</fullName>
    </submittedName>
</protein>
<dbReference type="AlphaFoldDB" id="A0A2I0KV92"/>
<evidence type="ECO:0000256" key="1">
    <source>
        <dbReference type="SAM" id="MobiDB-lite"/>
    </source>
</evidence>
<feature type="compositionally biased region" description="Basic and acidic residues" evidence="1">
    <location>
        <begin position="77"/>
        <end position="98"/>
    </location>
</feature>
<gene>
    <name evidence="2" type="ORF">CRG98_007262</name>
</gene>